<evidence type="ECO:0000256" key="1">
    <source>
        <dbReference type="SAM" id="MobiDB-lite"/>
    </source>
</evidence>
<dbReference type="AlphaFoldDB" id="U1N2U7"/>
<gene>
    <name evidence="2" type="ORF">J07HQW1_00858</name>
</gene>
<evidence type="ECO:0000313" key="3">
    <source>
        <dbReference type="Proteomes" id="UP000030649"/>
    </source>
</evidence>
<feature type="region of interest" description="Disordered" evidence="1">
    <location>
        <begin position="56"/>
        <end position="85"/>
    </location>
</feature>
<dbReference type="EMBL" id="KE356560">
    <property type="protein sequence ID" value="ERG90830.1"/>
    <property type="molecule type" value="Genomic_DNA"/>
</dbReference>
<dbReference type="HOGENOM" id="CLU_1954621_0_0_2"/>
<proteinExistence type="predicted"/>
<reference evidence="2 3" key="1">
    <citation type="journal article" date="2013" name="PLoS ONE">
        <title>Assembly-driven community genomics of a hypersaline microbial ecosystem.</title>
        <authorList>
            <person name="Podell S."/>
            <person name="Ugalde J.A."/>
            <person name="Narasingarao P."/>
            <person name="Banfield J.F."/>
            <person name="Heidelberg K.B."/>
            <person name="Allen E.E."/>
        </authorList>
    </citation>
    <scope>NUCLEOTIDE SEQUENCE [LARGE SCALE GENOMIC DNA]</scope>
    <source>
        <strain evidence="3">J07HQW1</strain>
    </source>
</reference>
<evidence type="ECO:0000313" key="2">
    <source>
        <dbReference type="EMBL" id="ERG90830.1"/>
    </source>
</evidence>
<dbReference type="STRING" id="1238424.J07HQW1_00858"/>
<organism evidence="2 3">
    <name type="scientific">Haloquadratum walsbyi J07HQW1</name>
    <dbReference type="NCBI Taxonomy" id="1238424"/>
    <lineage>
        <taxon>Archaea</taxon>
        <taxon>Methanobacteriati</taxon>
        <taxon>Methanobacteriota</taxon>
        <taxon>Stenosarchaea group</taxon>
        <taxon>Halobacteria</taxon>
        <taxon>Halobacteriales</taxon>
        <taxon>Haloferacaceae</taxon>
        <taxon>Haloquadratum</taxon>
    </lineage>
</organism>
<protein>
    <submittedName>
        <fullName evidence="2">Uncharacterized protein</fullName>
    </submittedName>
</protein>
<name>U1N2U7_9EURY</name>
<dbReference type="Proteomes" id="UP000030649">
    <property type="component" value="Unassembled WGS sequence"/>
</dbReference>
<sequence>MGDSPRYRLFPTAEQQDDDCTVQSRSHRIQFNDIPEDTDTLRHRVLVLRDTIIDPKTTGVTSPQLTSTRQCDRKRPSVFNRTSPISGELTDARCTVRSLNWKVPRECRSFTYRRSGFELDEKSGPNEN</sequence>
<accession>U1N2U7</accession>
<feature type="compositionally biased region" description="Polar residues" evidence="1">
    <location>
        <begin position="58"/>
        <end position="69"/>
    </location>
</feature>